<organism evidence="2 3">
    <name type="scientific">Burkholderia vietnamiensis</name>
    <dbReference type="NCBI Taxonomy" id="60552"/>
    <lineage>
        <taxon>Bacteria</taxon>
        <taxon>Pseudomonadati</taxon>
        <taxon>Pseudomonadota</taxon>
        <taxon>Betaproteobacteria</taxon>
        <taxon>Burkholderiales</taxon>
        <taxon>Burkholderiaceae</taxon>
        <taxon>Burkholderia</taxon>
        <taxon>Burkholderia cepacia complex</taxon>
    </lineage>
</organism>
<proteinExistence type="predicted"/>
<accession>A0AA44Y3V5</accession>
<protein>
    <submittedName>
        <fullName evidence="2">Uncharacterized protein</fullName>
    </submittedName>
</protein>
<evidence type="ECO:0000313" key="3">
    <source>
        <dbReference type="Proteomes" id="UP000237632"/>
    </source>
</evidence>
<evidence type="ECO:0000313" key="2">
    <source>
        <dbReference type="EMBL" id="PRH43733.1"/>
    </source>
</evidence>
<comment type="caution">
    <text evidence="2">The sequence shown here is derived from an EMBL/GenBank/DDBJ whole genome shotgun (WGS) entry which is preliminary data.</text>
</comment>
<feature type="region of interest" description="Disordered" evidence="1">
    <location>
        <begin position="1"/>
        <end position="41"/>
    </location>
</feature>
<dbReference type="Proteomes" id="UP000237632">
    <property type="component" value="Unassembled WGS sequence"/>
</dbReference>
<sequence>MTAILRNGDMPSCRTAARRGPPRGSSFQRESRECAPAQGARPRVVCAKSIQYNPRTAILNRQVNRYPETQRGQ</sequence>
<gene>
    <name evidence="2" type="ORF">C6T65_03160</name>
</gene>
<reference evidence="2 3" key="1">
    <citation type="submission" date="2018-03" db="EMBL/GenBank/DDBJ databases">
        <authorList>
            <person name="Nguyen K."/>
            <person name="Fouts D."/>
            <person name="Sutton G."/>
        </authorList>
    </citation>
    <scope>NUCLEOTIDE SEQUENCE [LARGE SCALE GENOMIC DNA]</scope>
    <source>
        <strain evidence="2 3">AU3578</strain>
    </source>
</reference>
<name>A0AA44Y3V5_BURVI</name>
<dbReference type="AlphaFoldDB" id="A0AA44Y3V5"/>
<dbReference type="EMBL" id="PVHK01000023">
    <property type="protein sequence ID" value="PRH43733.1"/>
    <property type="molecule type" value="Genomic_DNA"/>
</dbReference>
<evidence type="ECO:0000256" key="1">
    <source>
        <dbReference type="SAM" id="MobiDB-lite"/>
    </source>
</evidence>